<evidence type="ECO:0000256" key="1">
    <source>
        <dbReference type="ARBA" id="ARBA00022676"/>
    </source>
</evidence>
<evidence type="ECO:0000259" key="4">
    <source>
        <dbReference type="Pfam" id="PF13439"/>
    </source>
</evidence>
<evidence type="ECO:0000313" key="5">
    <source>
        <dbReference type="EMBL" id="NHZ79731.1"/>
    </source>
</evidence>
<dbReference type="SUPFAM" id="SSF53756">
    <property type="entry name" value="UDP-Glycosyltransferase/glycogen phosphorylase"/>
    <property type="match status" value="1"/>
</dbReference>
<keyword evidence="2" id="KW-0808">Transferase</keyword>
<evidence type="ECO:0000259" key="3">
    <source>
        <dbReference type="Pfam" id="PF00534"/>
    </source>
</evidence>
<reference evidence="5 6" key="1">
    <citation type="submission" date="2019-10" db="EMBL/GenBank/DDBJ databases">
        <title>Taxonomy of Antarctic Massilia spp.: description of Massilia rubra sp. nov., Massilia aquatica sp. nov., Massilia mucilaginosa sp. nov., Massilia frigida sp. nov. isolated from streams, lakes and regoliths.</title>
        <authorList>
            <person name="Holochova P."/>
            <person name="Sedlacek I."/>
            <person name="Kralova S."/>
            <person name="Maslanova I."/>
            <person name="Busse H.-J."/>
            <person name="Stankova E."/>
            <person name="Vrbovska V."/>
            <person name="Kovarovic V."/>
            <person name="Bartak M."/>
            <person name="Svec P."/>
            <person name="Pantucek R."/>
        </authorList>
    </citation>
    <scope>NUCLEOTIDE SEQUENCE [LARGE SCALE GENOMIC DNA]</scope>
    <source>
        <strain evidence="5 6">CCM 8695</strain>
    </source>
</reference>
<protein>
    <submittedName>
        <fullName evidence="5">Glycosyltransferase</fullName>
    </submittedName>
</protein>
<dbReference type="EMBL" id="WHJG01000008">
    <property type="protein sequence ID" value="NHZ79731.1"/>
    <property type="molecule type" value="Genomic_DNA"/>
</dbReference>
<keyword evidence="6" id="KW-1185">Reference proteome</keyword>
<proteinExistence type="predicted"/>
<gene>
    <name evidence="5" type="ORF">F2P44_10630</name>
</gene>
<feature type="domain" description="Glycosyl transferase family 1" evidence="3">
    <location>
        <begin position="180"/>
        <end position="344"/>
    </location>
</feature>
<comment type="caution">
    <text evidence="5">The sequence shown here is derived from an EMBL/GenBank/DDBJ whole genome shotgun (WGS) entry which is preliminary data.</text>
</comment>
<dbReference type="Pfam" id="PF13439">
    <property type="entry name" value="Glyco_transf_4"/>
    <property type="match status" value="1"/>
</dbReference>
<dbReference type="PANTHER" id="PTHR12526:SF629">
    <property type="entry name" value="TEICHURONIC ACID BIOSYNTHESIS GLYCOSYLTRANSFERASE TUAH-RELATED"/>
    <property type="match status" value="1"/>
</dbReference>
<organism evidence="5 6">
    <name type="scientific">Massilia frigida</name>
    <dbReference type="NCBI Taxonomy" id="2609281"/>
    <lineage>
        <taxon>Bacteria</taxon>
        <taxon>Pseudomonadati</taxon>
        <taxon>Pseudomonadota</taxon>
        <taxon>Betaproteobacteria</taxon>
        <taxon>Burkholderiales</taxon>
        <taxon>Oxalobacteraceae</taxon>
        <taxon>Telluria group</taxon>
        <taxon>Massilia</taxon>
    </lineage>
</organism>
<evidence type="ECO:0000313" key="6">
    <source>
        <dbReference type="Proteomes" id="UP000621455"/>
    </source>
</evidence>
<dbReference type="PANTHER" id="PTHR12526">
    <property type="entry name" value="GLYCOSYLTRANSFERASE"/>
    <property type="match status" value="1"/>
</dbReference>
<dbReference type="Gene3D" id="3.40.50.2000">
    <property type="entry name" value="Glycogen Phosphorylase B"/>
    <property type="match status" value="2"/>
</dbReference>
<sequence length="381" mass="42229">MLSIAHLTSAHPRRDTRIFVKQCRALARQGYRVTLVVADGLGDERDSGVHITDVGHSPGRLGRMLGSTRRVLQRARQIDADIYHLHDPELIPAGLRLKRLGKIVIFDAHEDLPLQLLGKPYLTPLLRRLLAAACAVAERHACRRFDAIVAATPFIRDKFLRINPNTVDVNNYPLPGEFDADAPWREKGQEVCYVGSLSALRGIGELVEAAHLLQSPARITLAGRFSEVALENALSALPGWQRLNRPGHLDREGVRAVMARALAGLVTLHPEPNYLDALPVKMFEYMAAGIPVIASDIPLWRAIIQNHQCGVCVDPLDPAAIAAAIDYFVRNPQIARRMGRNGRRAILEKYNWPIESEKLIQLYQDMQAAAGQRRLAGSHGT</sequence>
<accession>A0ABX0NBA2</accession>
<name>A0ABX0NBA2_9BURK</name>
<dbReference type="CDD" id="cd03794">
    <property type="entry name" value="GT4_WbuB-like"/>
    <property type="match status" value="1"/>
</dbReference>
<evidence type="ECO:0000256" key="2">
    <source>
        <dbReference type="ARBA" id="ARBA00022679"/>
    </source>
</evidence>
<dbReference type="Pfam" id="PF00534">
    <property type="entry name" value="Glycos_transf_1"/>
    <property type="match status" value="1"/>
</dbReference>
<keyword evidence="1" id="KW-0328">Glycosyltransferase</keyword>
<feature type="domain" description="Glycosyltransferase subfamily 4-like N-terminal" evidence="4">
    <location>
        <begin position="22"/>
        <end position="162"/>
    </location>
</feature>
<dbReference type="InterPro" id="IPR001296">
    <property type="entry name" value="Glyco_trans_1"/>
</dbReference>
<dbReference type="Proteomes" id="UP000621455">
    <property type="component" value="Unassembled WGS sequence"/>
</dbReference>
<dbReference type="RefSeq" id="WP_167086685.1">
    <property type="nucleotide sequence ID" value="NZ_WHJG01000008.1"/>
</dbReference>
<dbReference type="InterPro" id="IPR028098">
    <property type="entry name" value="Glyco_trans_4-like_N"/>
</dbReference>